<comment type="caution">
    <text evidence="2">The sequence shown here is derived from an EMBL/GenBank/DDBJ whole genome shotgun (WGS) entry which is preliminary data.</text>
</comment>
<gene>
    <name evidence="2" type="ORF">AVEN_203870_1</name>
</gene>
<dbReference type="EMBL" id="BGPR01002494">
    <property type="protein sequence ID" value="GBM74411.1"/>
    <property type="molecule type" value="Genomic_DNA"/>
</dbReference>
<keyword evidence="3" id="KW-1185">Reference proteome</keyword>
<dbReference type="Pfam" id="PF00651">
    <property type="entry name" value="BTB"/>
    <property type="match status" value="1"/>
</dbReference>
<proteinExistence type="predicted"/>
<accession>A0A4Y2I9L1</accession>
<dbReference type="Proteomes" id="UP000499080">
    <property type="component" value="Unassembled WGS sequence"/>
</dbReference>
<dbReference type="Gene3D" id="3.30.710.10">
    <property type="entry name" value="Potassium Channel Kv1.1, Chain A"/>
    <property type="match status" value="1"/>
</dbReference>
<evidence type="ECO:0000313" key="3">
    <source>
        <dbReference type="Proteomes" id="UP000499080"/>
    </source>
</evidence>
<dbReference type="OrthoDB" id="6359943at2759"/>
<evidence type="ECO:0000259" key="1">
    <source>
        <dbReference type="PROSITE" id="PS50097"/>
    </source>
</evidence>
<dbReference type="InterPro" id="IPR011333">
    <property type="entry name" value="SKP1/BTB/POZ_sf"/>
</dbReference>
<organism evidence="2 3">
    <name type="scientific">Araneus ventricosus</name>
    <name type="common">Orbweaver spider</name>
    <name type="synonym">Epeira ventricosa</name>
    <dbReference type="NCBI Taxonomy" id="182803"/>
    <lineage>
        <taxon>Eukaryota</taxon>
        <taxon>Metazoa</taxon>
        <taxon>Ecdysozoa</taxon>
        <taxon>Arthropoda</taxon>
        <taxon>Chelicerata</taxon>
        <taxon>Arachnida</taxon>
        <taxon>Araneae</taxon>
        <taxon>Araneomorphae</taxon>
        <taxon>Entelegynae</taxon>
        <taxon>Araneoidea</taxon>
        <taxon>Araneidae</taxon>
        <taxon>Araneus</taxon>
    </lineage>
</organism>
<name>A0A4Y2I9L1_ARAVE</name>
<evidence type="ECO:0000313" key="2">
    <source>
        <dbReference type="EMBL" id="GBM74411.1"/>
    </source>
</evidence>
<dbReference type="SUPFAM" id="SSF54695">
    <property type="entry name" value="POZ domain"/>
    <property type="match status" value="1"/>
</dbReference>
<sequence length="98" mass="11427">MYDKWISNHPKIQDDFRSLYEGRIASDIVIKTASASYPAHKTVLCTSSLIFKDILLNVLSYKSTDFFEIEHLEDYTVSKMLFFLHTDSLEDVQWDTAK</sequence>
<feature type="domain" description="BTB" evidence="1">
    <location>
        <begin position="26"/>
        <end position="93"/>
    </location>
</feature>
<reference evidence="2 3" key="1">
    <citation type="journal article" date="2019" name="Sci. Rep.">
        <title>Orb-weaving spider Araneus ventricosus genome elucidates the spidroin gene catalogue.</title>
        <authorList>
            <person name="Kono N."/>
            <person name="Nakamura H."/>
            <person name="Ohtoshi R."/>
            <person name="Moran D.A.P."/>
            <person name="Shinohara A."/>
            <person name="Yoshida Y."/>
            <person name="Fujiwara M."/>
            <person name="Mori M."/>
            <person name="Tomita M."/>
            <person name="Arakawa K."/>
        </authorList>
    </citation>
    <scope>NUCLEOTIDE SEQUENCE [LARGE SCALE GENOMIC DNA]</scope>
</reference>
<dbReference type="PROSITE" id="PS50097">
    <property type="entry name" value="BTB"/>
    <property type="match status" value="1"/>
</dbReference>
<dbReference type="InterPro" id="IPR000210">
    <property type="entry name" value="BTB/POZ_dom"/>
</dbReference>
<dbReference type="CDD" id="cd18186">
    <property type="entry name" value="BTB_POZ_ZBTB_KLHL-like"/>
    <property type="match status" value="1"/>
</dbReference>
<dbReference type="AlphaFoldDB" id="A0A4Y2I9L1"/>
<protein>
    <recommendedName>
        <fullName evidence="1">BTB domain-containing protein</fullName>
    </recommendedName>
</protein>